<dbReference type="CDD" id="cd02000">
    <property type="entry name" value="TPP_E1_PDC_ADC_BCADC"/>
    <property type="match status" value="1"/>
</dbReference>
<dbReference type="Pfam" id="PF02779">
    <property type="entry name" value="Transket_pyr"/>
    <property type="match status" value="1"/>
</dbReference>
<dbReference type="EC" id="2.3.1.61" evidence="2"/>
<dbReference type="PANTHER" id="PTHR43257:SF2">
    <property type="entry name" value="PYRUVATE DEHYDROGENASE E1 COMPONENT SUBUNIT BETA"/>
    <property type="match status" value="1"/>
</dbReference>
<keyword evidence="9" id="KW-1185">Reference proteome</keyword>
<dbReference type="InterPro" id="IPR005475">
    <property type="entry name" value="Transketolase-like_Pyr-bd"/>
</dbReference>
<evidence type="ECO:0000256" key="6">
    <source>
        <dbReference type="ARBA" id="ARBA00051911"/>
    </source>
</evidence>
<dbReference type="CDD" id="cd07036">
    <property type="entry name" value="TPP_PYR_E1-PDHc-beta_like"/>
    <property type="match status" value="1"/>
</dbReference>
<sequence length="781" mass="83098">MPEHHPLTPAAPWVEITATEADWDAADPDLLRTIYAQLVLVRAFEQYVLELAAAGLVHGPAHSSIGQEAGAVGSALALTSEDTINGSHRGHHQFLAKALHHVEPKGLDPLAPPSDGVREVLLRTLGEICGLERGWSHGRGGSMHLQWKEAGCTGTNAIVGGGVPLAAGYAWSHRQAGTDAVSVTYFGDGAVNIGSTLESMNLAGAWDLPLCFFIENNQYAVSTAVGEATAEPRLSARGLGFNIASWRVDGMDPLAVHLATTEAVDHMRRGRGPAVVEAETYRFFHQSGTFPGSAFGYRTKEEEKSWRDRDPLRQTAAQLERLGLMTPAETAQAKLQAKALMEELGSVILEPLPGGKPNERRIRESEWPSPEFVDVGVRGDLSELAGARIVPAEGHAVPVEEVRFIDAISGVMRRRMETDPRVVVLGEDVHRLNGGTNGATRGLAERWPERVLGTPISENAFAGLGGGIAMDGRYRPVVEFMYADFMWVAADQIFNQIGKARHMFGGGEGVPLVLRSKVAMGTGYGSQHSMDPAGIFATAPGWRIVAPTTPYDYVGLMNAALACDDPVVVLEHVDLYTSRGLGPVDDFDYCLPVGKAAVRRSGSDLTILTYLGMTRHVLDAVEELAAAGGGVDAEVIDLRWLDRASFDWETVEQSIAKTGRVLIAEQGPVGTSYGGWLGDELHRRFADLLDGPVHRVTAGEASPSISKVLERAAIAGKEEVLAALADFSPGATARPAAPATLTGVAVPRPTGPDAGASTDAVARLLSALADIVEGRPGGGNR</sequence>
<accession>A0ABV3SSR6</accession>
<name>A0ABV3SSR6_9ACTN</name>
<dbReference type="Pfam" id="PF00676">
    <property type="entry name" value="E1_dh"/>
    <property type="match status" value="1"/>
</dbReference>
<dbReference type="InterPro" id="IPR009014">
    <property type="entry name" value="Transketo_C/PFOR_II"/>
</dbReference>
<protein>
    <recommendedName>
        <fullName evidence="2">dihydrolipoyllysine-residue succinyltransferase</fullName>
        <ecNumber evidence="2">2.3.1.61</ecNumber>
    </recommendedName>
</protein>
<evidence type="ECO:0000313" key="9">
    <source>
        <dbReference type="Proteomes" id="UP001556631"/>
    </source>
</evidence>
<dbReference type="Pfam" id="PF02780">
    <property type="entry name" value="Transketolase_C"/>
    <property type="match status" value="1"/>
</dbReference>
<dbReference type="SUPFAM" id="SSF52518">
    <property type="entry name" value="Thiamin diphosphate-binding fold (THDP-binding)"/>
    <property type="match status" value="2"/>
</dbReference>
<proteinExistence type="predicted"/>
<dbReference type="Gene3D" id="3.40.50.920">
    <property type="match status" value="1"/>
</dbReference>
<dbReference type="Proteomes" id="UP001556631">
    <property type="component" value="Unassembled WGS sequence"/>
</dbReference>
<dbReference type="EMBL" id="JBFPJR010000001">
    <property type="protein sequence ID" value="MEX0425993.1"/>
    <property type="molecule type" value="Genomic_DNA"/>
</dbReference>
<evidence type="ECO:0000313" key="8">
    <source>
        <dbReference type="EMBL" id="MEX0425993.1"/>
    </source>
</evidence>
<keyword evidence="4" id="KW-0560">Oxidoreductase</keyword>
<dbReference type="PANTHER" id="PTHR43257">
    <property type="entry name" value="PYRUVATE DEHYDROGENASE E1 COMPONENT BETA SUBUNIT"/>
    <property type="match status" value="1"/>
</dbReference>
<dbReference type="SMART" id="SM00861">
    <property type="entry name" value="Transket_pyr"/>
    <property type="match status" value="1"/>
</dbReference>
<feature type="domain" description="Transketolase-like pyrimidine-binding" evidence="7">
    <location>
        <begin position="402"/>
        <end position="578"/>
    </location>
</feature>
<gene>
    <name evidence="8" type="ORF">AB3X52_00050</name>
</gene>
<evidence type="ECO:0000256" key="4">
    <source>
        <dbReference type="ARBA" id="ARBA00023002"/>
    </source>
</evidence>
<dbReference type="InterPro" id="IPR029061">
    <property type="entry name" value="THDP-binding"/>
</dbReference>
<keyword evidence="3" id="KW-0816">Tricarboxylic acid cycle</keyword>
<comment type="caution">
    <text evidence="8">The sequence shown here is derived from an EMBL/GenBank/DDBJ whole genome shotgun (WGS) entry which is preliminary data.</text>
</comment>
<comment type="cofactor">
    <cofactor evidence="1">
        <name>thiamine diphosphate</name>
        <dbReference type="ChEBI" id="CHEBI:58937"/>
    </cofactor>
</comment>
<evidence type="ECO:0000256" key="1">
    <source>
        <dbReference type="ARBA" id="ARBA00001964"/>
    </source>
</evidence>
<dbReference type="InterPro" id="IPR001017">
    <property type="entry name" value="DH_E1"/>
</dbReference>
<reference evidence="8 9" key="1">
    <citation type="submission" date="2024-07" db="EMBL/GenBank/DDBJ databases">
        <authorList>
            <person name="Lee S."/>
            <person name="Kang M."/>
        </authorList>
    </citation>
    <scope>NUCLEOTIDE SEQUENCE [LARGE SCALE GENOMIC DNA]</scope>
    <source>
        <strain evidence="8 9">DS6</strain>
    </source>
</reference>
<evidence type="ECO:0000256" key="2">
    <source>
        <dbReference type="ARBA" id="ARBA00012945"/>
    </source>
</evidence>
<evidence type="ECO:0000256" key="5">
    <source>
        <dbReference type="ARBA" id="ARBA00023052"/>
    </source>
</evidence>
<keyword evidence="5" id="KW-0786">Thiamine pyrophosphate</keyword>
<evidence type="ECO:0000259" key="7">
    <source>
        <dbReference type="SMART" id="SM00861"/>
    </source>
</evidence>
<comment type="catalytic activity">
    <reaction evidence="6">
        <text>N(6)-[(R)-lipoyl]-L-lysyl-[protein] + 2-oxoglutarate + H(+) = N(6)-[(R)-S(8)-succinyldihydrolipoyl]-L-lysyl-[protein] + CO2</text>
        <dbReference type="Rhea" id="RHEA:12188"/>
        <dbReference type="Rhea" id="RHEA-COMP:10474"/>
        <dbReference type="Rhea" id="RHEA-COMP:20092"/>
        <dbReference type="ChEBI" id="CHEBI:15378"/>
        <dbReference type="ChEBI" id="CHEBI:16526"/>
        <dbReference type="ChEBI" id="CHEBI:16810"/>
        <dbReference type="ChEBI" id="CHEBI:83099"/>
        <dbReference type="ChEBI" id="CHEBI:83120"/>
        <dbReference type="EC" id="1.2.4.2"/>
    </reaction>
</comment>
<dbReference type="Gene3D" id="3.40.50.970">
    <property type="match status" value="2"/>
</dbReference>
<evidence type="ECO:0000256" key="3">
    <source>
        <dbReference type="ARBA" id="ARBA00022532"/>
    </source>
</evidence>
<dbReference type="SUPFAM" id="SSF52922">
    <property type="entry name" value="TK C-terminal domain-like"/>
    <property type="match status" value="1"/>
</dbReference>
<organism evidence="8 9">
    <name type="scientific">Nocardioides eburneus</name>
    <dbReference type="NCBI Taxonomy" id="3231482"/>
    <lineage>
        <taxon>Bacteria</taxon>
        <taxon>Bacillati</taxon>
        <taxon>Actinomycetota</taxon>
        <taxon>Actinomycetes</taxon>
        <taxon>Propionibacteriales</taxon>
        <taxon>Nocardioidaceae</taxon>
        <taxon>Nocardioides</taxon>
    </lineage>
</organism>
<dbReference type="RefSeq" id="WP_367990511.1">
    <property type="nucleotide sequence ID" value="NZ_JBFPJR010000001.1"/>
</dbReference>
<dbReference type="InterPro" id="IPR033248">
    <property type="entry name" value="Transketolase_C"/>
</dbReference>